<evidence type="ECO:0000256" key="3">
    <source>
        <dbReference type="ARBA" id="ARBA00005404"/>
    </source>
</evidence>
<evidence type="ECO:0000256" key="2">
    <source>
        <dbReference type="ARBA" id="ARBA00004370"/>
    </source>
</evidence>
<proteinExistence type="inferred from homology"/>
<dbReference type="PATRIC" id="fig|1341156.4.peg.2063"/>
<dbReference type="InterPro" id="IPR017896">
    <property type="entry name" value="4Fe4S_Fe-S-bd"/>
</dbReference>
<dbReference type="AlphaFoldDB" id="A0A011UCI5"/>
<accession>A0A011UCI5</accession>
<dbReference type="SUPFAM" id="SSF54292">
    <property type="entry name" value="2Fe-2S ferredoxin-like"/>
    <property type="match status" value="1"/>
</dbReference>
<dbReference type="GO" id="GO:0051539">
    <property type="term" value="F:4 iron, 4 sulfur cluster binding"/>
    <property type="evidence" value="ECO:0007669"/>
    <property type="project" value="UniProtKB-KW"/>
</dbReference>
<feature type="domain" description="4Fe-4S ferredoxin-type" evidence="15">
    <location>
        <begin position="139"/>
        <end position="169"/>
    </location>
</feature>
<dbReference type="InterPro" id="IPR054351">
    <property type="entry name" value="NADH_UbQ_OxRdtase_ferredoxin"/>
</dbReference>
<dbReference type="GO" id="GO:0008901">
    <property type="term" value="F:ferredoxin hydrogenase activity"/>
    <property type="evidence" value="ECO:0007669"/>
    <property type="project" value="InterPro"/>
</dbReference>
<feature type="domain" description="2Fe-2S ferredoxin-type" evidence="14">
    <location>
        <begin position="2"/>
        <end position="80"/>
    </location>
</feature>
<keyword evidence="7" id="KW-0677">Repeat</keyword>
<dbReference type="Pfam" id="PF02906">
    <property type="entry name" value="Fe_hyd_lg_C"/>
    <property type="match status" value="1"/>
</dbReference>
<dbReference type="PROSITE" id="PS51839">
    <property type="entry name" value="4FE4S_HC3"/>
    <property type="match status" value="1"/>
</dbReference>
<dbReference type="GO" id="GO:0016020">
    <property type="term" value="C:membrane"/>
    <property type="evidence" value="ECO:0007669"/>
    <property type="project" value="UniProtKB-SubCell"/>
</dbReference>
<dbReference type="GO" id="GO:0042773">
    <property type="term" value="P:ATP synthesis coupled electron transport"/>
    <property type="evidence" value="ECO:0007669"/>
    <property type="project" value="InterPro"/>
</dbReference>
<reference evidence="17 19" key="1">
    <citation type="submission" date="2013-06" db="EMBL/GenBank/DDBJ databases">
        <title>Rumen cellulosomics: divergent fiber-degrading strategies revealed by comparative genome-wide analysis of six Ruminococcal strains.</title>
        <authorList>
            <person name="Dassa B."/>
            <person name="Borovok I."/>
            <person name="Lamed R."/>
            <person name="Flint H."/>
            <person name="Yeoman C.J."/>
            <person name="White B."/>
            <person name="Bayer E.A."/>
        </authorList>
    </citation>
    <scope>NUCLEOTIDE SEQUENCE [LARGE SCALE GENOMIC DNA]</scope>
    <source>
        <strain evidence="17 19">SY3</strain>
    </source>
</reference>
<dbReference type="PANTHER" id="PTHR11615">
    <property type="entry name" value="NITRATE, FORMATE, IRON DEHYDROGENASE"/>
    <property type="match status" value="1"/>
</dbReference>
<keyword evidence="9" id="KW-0408">Iron</keyword>
<evidence type="ECO:0000313" key="18">
    <source>
        <dbReference type="EMBL" id="EXM38800.1"/>
    </source>
</evidence>
<dbReference type="Pfam" id="PF10588">
    <property type="entry name" value="NADH-G_4Fe-4S_3"/>
    <property type="match status" value="1"/>
</dbReference>
<dbReference type="RefSeq" id="WP_037287981.1">
    <property type="nucleotide sequence ID" value="NZ_JEOB01000003.1"/>
</dbReference>
<dbReference type="PROSITE" id="PS51379">
    <property type="entry name" value="4FE4S_FER_2"/>
    <property type="match status" value="2"/>
</dbReference>
<dbReference type="Gene3D" id="3.40.50.1780">
    <property type="match status" value="1"/>
</dbReference>
<dbReference type="Gene3D" id="3.30.70.20">
    <property type="match status" value="1"/>
</dbReference>
<feature type="domain" description="4Fe-4S ferredoxin-type" evidence="15">
    <location>
        <begin position="182"/>
        <end position="211"/>
    </location>
</feature>
<dbReference type="SUPFAM" id="SSF53920">
    <property type="entry name" value="Fe-only hydrogenase"/>
    <property type="match status" value="1"/>
</dbReference>
<dbReference type="PROSITE" id="PS00198">
    <property type="entry name" value="4FE4S_FER_1"/>
    <property type="match status" value="1"/>
</dbReference>
<dbReference type="Proteomes" id="UP000021369">
    <property type="component" value="Unassembled WGS sequence"/>
</dbReference>
<dbReference type="InterPro" id="IPR050340">
    <property type="entry name" value="Cytosolic_Fe-S_CAF"/>
</dbReference>
<dbReference type="InterPro" id="IPR049830">
    <property type="entry name" value="HndD"/>
</dbReference>
<dbReference type="InterPro" id="IPR017900">
    <property type="entry name" value="4Fe4S_Fe_S_CS"/>
</dbReference>
<dbReference type="InterPro" id="IPR013352">
    <property type="entry name" value="Fe_hydrogenase_subset"/>
</dbReference>
<evidence type="ECO:0000256" key="6">
    <source>
        <dbReference type="ARBA" id="ARBA00022723"/>
    </source>
</evidence>
<evidence type="ECO:0000313" key="17">
    <source>
        <dbReference type="EMBL" id="EXM38329.1"/>
    </source>
</evidence>
<evidence type="ECO:0000256" key="7">
    <source>
        <dbReference type="ARBA" id="ARBA00022737"/>
    </source>
</evidence>
<sequence length="580" mass="63200">MEMIHLKINGIPVEVPAGSTVLEAAKAANVDIPTLCYLKDVNCIGACRICVVEITGARGLVAACTHPAAEGMEVFTNTPKVRKSRKTTLELLLSNHKKKCLSCVRANNCELQKLSVAYGADEDRFMPEEMNKPIDDSTPFLVRDNNKCIQCMRCVAACKNVQSVSVIGNIRRGFNVHVGSAFDMPLASTACVGCGQCIVSCPVGALTEKSSEKKVWDAIADPEKKVVFFTAPSIRATLGEEFGNPVGTNVEGKMVAAIRRLGDVNIFNMDVTADLTIMEEANELIERIQNKGTLPMFTSCCPGWVKFCEHFYPDFLPHLSSCKSPQQMFGALLKSYYCQKNGIDPKNLFVVSVIPCTAKKFEVTREEQRNGDYDDVDVALTTRELGRMIREAGIDFNALPDEKFDDPFEIASGAGAIFGATGGVMEAALRTAAVKLDGKCEPLEFHDVRGTKGLKEATYTVGGVTVKVAVASGLANAREIIDGILSGERDYQFVEIMACPGGCINGGGQPVQSDAVRNFVDLKAIRAKALYDADSSMKLRMSHESPVCDMLYKDFFEAPGAHNAHKYLHTTYVKRGKYQD</sequence>
<evidence type="ECO:0000256" key="8">
    <source>
        <dbReference type="ARBA" id="ARBA00022967"/>
    </source>
</evidence>
<evidence type="ECO:0000259" key="14">
    <source>
        <dbReference type="PROSITE" id="PS51085"/>
    </source>
</evidence>
<keyword evidence="4" id="KW-0004">4Fe-4S</keyword>
<dbReference type="SMART" id="SM00929">
    <property type="entry name" value="NADH-G_4Fe-4S_3"/>
    <property type="match status" value="1"/>
</dbReference>
<comment type="cofactor">
    <cofactor evidence="13">
        <name>[2Fe-2S] cluster</name>
        <dbReference type="ChEBI" id="CHEBI:190135"/>
    </cofactor>
</comment>
<dbReference type="InterPro" id="IPR036991">
    <property type="entry name" value="Fe_hydrogenase_ssu_sf"/>
</dbReference>
<dbReference type="GO" id="GO:0008137">
    <property type="term" value="F:NADH dehydrogenase (ubiquinone) activity"/>
    <property type="evidence" value="ECO:0007669"/>
    <property type="project" value="InterPro"/>
</dbReference>
<evidence type="ECO:0000256" key="11">
    <source>
        <dbReference type="ARBA" id="ARBA00023027"/>
    </source>
</evidence>
<dbReference type="EMBL" id="JEOB01000004">
    <property type="protein sequence ID" value="EXM38329.1"/>
    <property type="molecule type" value="Genomic_DNA"/>
</dbReference>
<dbReference type="InterPro" id="IPR000283">
    <property type="entry name" value="NADH_UbQ_OxRdtase_75kDa_su_CS"/>
</dbReference>
<dbReference type="InterPro" id="IPR036010">
    <property type="entry name" value="2Fe-2S_ferredoxin-like_sf"/>
</dbReference>
<evidence type="ECO:0000259" key="15">
    <source>
        <dbReference type="PROSITE" id="PS51379"/>
    </source>
</evidence>
<dbReference type="GO" id="GO:0051537">
    <property type="term" value="F:2 iron, 2 sulfur cluster binding"/>
    <property type="evidence" value="ECO:0007669"/>
    <property type="project" value="UniProtKB-KW"/>
</dbReference>
<dbReference type="Gene3D" id="3.10.20.740">
    <property type="match status" value="1"/>
</dbReference>
<dbReference type="GO" id="GO:0005506">
    <property type="term" value="F:iron ion binding"/>
    <property type="evidence" value="ECO:0007669"/>
    <property type="project" value="InterPro"/>
</dbReference>
<evidence type="ECO:0000256" key="12">
    <source>
        <dbReference type="ARBA" id="ARBA00023136"/>
    </source>
</evidence>
<keyword evidence="11" id="KW-0520">NAD</keyword>
<dbReference type="Pfam" id="PF22117">
    <property type="entry name" value="Fer4_Nqo3"/>
    <property type="match status" value="1"/>
</dbReference>
<dbReference type="FunFam" id="3.10.20.740:FF:000004">
    <property type="entry name" value="NADH-quinone oxidoreductase"/>
    <property type="match status" value="1"/>
</dbReference>
<dbReference type="InterPro" id="IPR009016">
    <property type="entry name" value="Fe_hydrogenase"/>
</dbReference>
<evidence type="ECO:0000256" key="10">
    <source>
        <dbReference type="ARBA" id="ARBA00023014"/>
    </source>
</evidence>
<dbReference type="InterPro" id="IPR001041">
    <property type="entry name" value="2Fe-2S_ferredoxin-type"/>
</dbReference>
<dbReference type="InterPro" id="IPR003149">
    <property type="entry name" value="Fe_hydrogenase_ssu"/>
</dbReference>
<dbReference type="InterPro" id="IPR004108">
    <property type="entry name" value="Fe_hydrogenase_lsu_C"/>
</dbReference>
<comment type="caution">
    <text evidence="17">The sequence shown here is derived from an EMBL/GenBank/DDBJ whole genome shotgun (WGS) entry which is preliminary data.</text>
</comment>
<keyword evidence="8" id="KW-1278">Translocase</keyword>
<dbReference type="Pfam" id="PF02256">
    <property type="entry name" value="Fe_hyd_SSU"/>
    <property type="match status" value="1"/>
</dbReference>
<dbReference type="SUPFAM" id="SSF54862">
    <property type="entry name" value="4Fe-4S ferredoxins"/>
    <property type="match status" value="1"/>
</dbReference>
<dbReference type="CDD" id="cd00207">
    <property type="entry name" value="fer2"/>
    <property type="match status" value="1"/>
</dbReference>
<evidence type="ECO:0000259" key="16">
    <source>
        <dbReference type="PROSITE" id="PS51839"/>
    </source>
</evidence>
<comment type="cofactor">
    <cofactor evidence="1">
        <name>[4Fe-4S] cluster</name>
        <dbReference type="ChEBI" id="CHEBI:49883"/>
    </cofactor>
</comment>
<dbReference type="EMBL" id="JEOB01000003">
    <property type="protein sequence ID" value="EXM38800.1"/>
    <property type="molecule type" value="Genomic_DNA"/>
</dbReference>
<dbReference type="NCBIfam" id="TIGR02512">
    <property type="entry name" value="FeFe_hydrog_A"/>
    <property type="match status" value="1"/>
</dbReference>
<dbReference type="Pfam" id="PF13510">
    <property type="entry name" value="Fer2_4"/>
    <property type="match status" value="1"/>
</dbReference>
<evidence type="ECO:0000256" key="9">
    <source>
        <dbReference type="ARBA" id="ARBA00023004"/>
    </source>
</evidence>
<dbReference type="PROSITE" id="PS51085">
    <property type="entry name" value="2FE2S_FER_2"/>
    <property type="match status" value="1"/>
</dbReference>
<dbReference type="PROSITE" id="PS00641">
    <property type="entry name" value="COMPLEX1_75K_1"/>
    <property type="match status" value="1"/>
</dbReference>
<keyword evidence="5" id="KW-0001">2Fe-2S</keyword>
<organism evidence="17 19">
    <name type="scientific">Ruminococcus albus SY3</name>
    <dbReference type="NCBI Taxonomy" id="1341156"/>
    <lineage>
        <taxon>Bacteria</taxon>
        <taxon>Bacillati</taxon>
        <taxon>Bacillota</taxon>
        <taxon>Clostridia</taxon>
        <taxon>Eubacteriales</taxon>
        <taxon>Oscillospiraceae</taxon>
        <taxon>Ruminococcus</taxon>
    </lineage>
</organism>
<gene>
    <name evidence="18" type="ORF">RASY3_10590</name>
    <name evidence="17" type="ORF">RASY3_19280</name>
</gene>
<dbReference type="SMART" id="SM00902">
    <property type="entry name" value="Fe_hyd_SSU"/>
    <property type="match status" value="1"/>
</dbReference>
<feature type="domain" description="4Fe-4S His(Cys)3-ligated-type" evidence="16">
    <location>
        <begin position="80"/>
        <end position="119"/>
    </location>
</feature>
<evidence type="ECO:0000256" key="5">
    <source>
        <dbReference type="ARBA" id="ARBA00022714"/>
    </source>
</evidence>
<protein>
    <submittedName>
        <fullName evidence="17">Ferredoxin</fullName>
    </submittedName>
</protein>
<dbReference type="OrthoDB" id="9805142at2"/>
<comment type="subcellular location">
    <subcellularLocation>
        <location evidence="2">Membrane</location>
    </subcellularLocation>
</comment>
<dbReference type="FunFam" id="3.30.70.20:FF:000035">
    <property type="entry name" value="Iron hydrogenase 1"/>
    <property type="match status" value="1"/>
</dbReference>
<keyword evidence="10" id="KW-0411">Iron-sulfur</keyword>
<evidence type="ECO:0000256" key="4">
    <source>
        <dbReference type="ARBA" id="ARBA00022485"/>
    </source>
</evidence>
<dbReference type="InterPro" id="IPR019574">
    <property type="entry name" value="NADH_UbQ_OxRdtase_Gsu_4Fe4S-bd"/>
</dbReference>
<dbReference type="NCBIfam" id="NF040763">
    <property type="entry name" value="FeFe_hydrog_A6"/>
    <property type="match status" value="1"/>
</dbReference>
<keyword evidence="19" id="KW-1185">Reference proteome</keyword>
<keyword evidence="12" id="KW-0472">Membrane</keyword>
<evidence type="ECO:0000313" key="19">
    <source>
        <dbReference type="Proteomes" id="UP000021369"/>
    </source>
</evidence>
<name>A0A011UCI5_RUMAL</name>
<dbReference type="Gene3D" id="3.40.950.10">
    <property type="entry name" value="Fe-only Hydrogenase (Larger Subunit), Chain L, domain 3"/>
    <property type="match status" value="1"/>
</dbReference>
<comment type="similarity">
    <text evidence="3">Belongs to the complex I 75 kDa subunit family.</text>
</comment>
<evidence type="ECO:0000256" key="13">
    <source>
        <dbReference type="ARBA" id="ARBA00034078"/>
    </source>
</evidence>
<dbReference type="Gene3D" id="4.10.260.20">
    <property type="entry name" value="Iron hydrogenase, small subunit"/>
    <property type="match status" value="1"/>
</dbReference>
<keyword evidence="6" id="KW-0479">Metal-binding</keyword>
<evidence type="ECO:0000256" key="1">
    <source>
        <dbReference type="ARBA" id="ARBA00001966"/>
    </source>
</evidence>